<proteinExistence type="predicted"/>
<dbReference type="SUPFAM" id="SSF52317">
    <property type="entry name" value="Class I glutamine amidotransferase-like"/>
    <property type="match status" value="1"/>
</dbReference>
<dbReference type="Gene3D" id="3.40.50.880">
    <property type="match status" value="1"/>
</dbReference>
<reference evidence="6" key="1">
    <citation type="journal article" date="2019" name="Int. J. Syst. Evol. Microbiol.">
        <title>The Global Catalogue of Microorganisms (GCM) 10K type strain sequencing project: providing services to taxonomists for standard genome sequencing and annotation.</title>
        <authorList>
            <consortium name="The Broad Institute Genomics Platform"/>
            <consortium name="The Broad Institute Genome Sequencing Center for Infectious Disease"/>
            <person name="Wu L."/>
            <person name="Ma J."/>
        </authorList>
    </citation>
    <scope>NUCLEOTIDE SEQUENCE [LARGE SCALE GENOMIC DNA]</scope>
    <source>
        <strain evidence="6">CGMCC 1.16855</strain>
    </source>
</reference>
<keyword evidence="6" id="KW-1185">Reference proteome</keyword>
<keyword evidence="2" id="KW-0238">DNA-binding</keyword>
<dbReference type="InterPro" id="IPR002818">
    <property type="entry name" value="DJ-1/PfpI"/>
</dbReference>
<keyword evidence="1" id="KW-0805">Transcription regulation</keyword>
<dbReference type="PROSITE" id="PS00041">
    <property type="entry name" value="HTH_ARAC_FAMILY_1"/>
    <property type="match status" value="1"/>
</dbReference>
<evidence type="ECO:0000256" key="2">
    <source>
        <dbReference type="ARBA" id="ARBA00023125"/>
    </source>
</evidence>
<dbReference type="InterPro" id="IPR009057">
    <property type="entry name" value="Homeodomain-like_sf"/>
</dbReference>
<dbReference type="InterPro" id="IPR018060">
    <property type="entry name" value="HTH_AraC"/>
</dbReference>
<dbReference type="InterPro" id="IPR018062">
    <property type="entry name" value="HTH_AraC-typ_CS"/>
</dbReference>
<dbReference type="Pfam" id="PF12833">
    <property type="entry name" value="HTH_18"/>
    <property type="match status" value="1"/>
</dbReference>
<sequence>MQIMPNLSGLVVGAPAGSFAGAPAGSFAGAPAGPLVVALLYDGLCTFEFGIVAEVFGLARPEMGEGWYRFASCAIEDGPLRAQGGLRLTPEQGPELIDQADIIVVPGWRGTPVPEALCARLRAAHGRGARLVSLCSGAFVLAATGLLDGGTATTHWRYAEALRARHPAITVDHASLYRSHGRLFTAAGSAAGIDLLIEIVRQDFGPEAANSVARRLVMPAHRTGGQAQFLERPVPARHQAEVAPLLDRIRADLAAPWTLAAMARDCRMSLRTFIRRFTEATGAPPGAWLVAERVAEAKRLLSASPRSIEEIAACVGLGTPDTLRHHFRKLVGISPREYRLRFGGSPAA</sequence>
<dbReference type="InterPro" id="IPR029062">
    <property type="entry name" value="Class_I_gatase-like"/>
</dbReference>
<evidence type="ECO:0000256" key="3">
    <source>
        <dbReference type="ARBA" id="ARBA00023163"/>
    </source>
</evidence>
<dbReference type="Gene3D" id="1.10.10.60">
    <property type="entry name" value="Homeodomain-like"/>
    <property type="match status" value="2"/>
</dbReference>
<dbReference type="NCBIfam" id="NF006902">
    <property type="entry name" value="PRK09393.1"/>
    <property type="match status" value="1"/>
</dbReference>
<dbReference type="SUPFAM" id="SSF46689">
    <property type="entry name" value="Homeodomain-like"/>
    <property type="match status" value="2"/>
</dbReference>
<keyword evidence="3" id="KW-0804">Transcription</keyword>
<evidence type="ECO:0000256" key="1">
    <source>
        <dbReference type="ARBA" id="ARBA00023015"/>
    </source>
</evidence>
<organism evidence="5 6">
    <name type="scientific">Falsiroseomonas tokyonensis</name>
    <dbReference type="NCBI Taxonomy" id="430521"/>
    <lineage>
        <taxon>Bacteria</taxon>
        <taxon>Pseudomonadati</taxon>
        <taxon>Pseudomonadota</taxon>
        <taxon>Alphaproteobacteria</taxon>
        <taxon>Acetobacterales</taxon>
        <taxon>Roseomonadaceae</taxon>
        <taxon>Falsiroseomonas</taxon>
    </lineage>
</organism>
<protein>
    <submittedName>
        <fullName evidence="5">Transcriptional regulator FtrA</fullName>
    </submittedName>
</protein>
<dbReference type="CDD" id="cd03137">
    <property type="entry name" value="GATase1_AraC_1"/>
    <property type="match status" value="1"/>
</dbReference>
<gene>
    <name evidence="5" type="primary">ftrA</name>
    <name evidence="5" type="ORF">ACFOD3_11280</name>
</gene>
<dbReference type="SMART" id="SM00342">
    <property type="entry name" value="HTH_ARAC"/>
    <property type="match status" value="1"/>
</dbReference>
<dbReference type="InterPro" id="IPR052158">
    <property type="entry name" value="INH-QAR"/>
</dbReference>
<dbReference type="PROSITE" id="PS01124">
    <property type="entry name" value="HTH_ARAC_FAMILY_2"/>
    <property type="match status" value="1"/>
</dbReference>
<dbReference type="RefSeq" id="WP_246602696.1">
    <property type="nucleotide sequence ID" value="NZ_JAFNJS010000003.1"/>
</dbReference>
<dbReference type="Proteomes" id="UP001595420">
    <property type="component" value="Unassembled WGS sequence"/>
</dbReference>
<feature type="domain" description="HTH araC/xylS-type" evidence="4">
    <location>
        <begin position="243"/>
        <end position="341"/>
    </location>
</feature>
<comment type="caution">
    <text evidence="5">The sequence shown here is derived from an EMBL/GenBank/DDBJ whole genome shotgun (WGS) entry which is preliminary data.</text>
</comment>
<name>A0ABV7BV87_9PROT</name>
<dbReference type="Pfam" id="PF01965">
    <property type="entry name" value="DJ-1_PfpI"/>
    <property type="match status" value="1"/>
</dbReference>
<accession>A0ABV7BV87</accession>
<dbReference type="EMBL" id="JBHRSB010000003">
    <property type="protein sequence ID" value="MFC3000478.1"/>
    <property type="molecule type" value="Genomic_DNA"/>
</dbReference>
<evidence type="ECO:0000313" key="6">
    <source>
        <dbReference type="Proteomes" id="UP001595420"/>
    </source>
</evidence>
<evidence type="ECO:0000259" key="4">
    <source>
        <dbReference type="PROSITE" id="PS01124"/>
    </source>
</evidence>
<dbReference type="PANTHER" id="PTHR43130">
    <property type="entry name" value="ARAC-FAMILY TRANSCRIPTIONAL REGULATOR"/>
    <property type="match status" value="1"/>
</dbReference>
<evidence type="ECO:0000313" key="5">
    <source>
        <dbReference type="EMBL" id="MFC3000478.1"/>
    </source>
</evidence>
<dbReference type="PANTHER" id="PTHR43130:SF3">
    <property type="entry name" value="HTH-TYPE TRANSCRIPTIONAL REGULATOR RV1931C"/>
    <property type="match status" value="1"/>
</dbReference>